<comment type="similarity">
    <text evidence="1 8">Belongs to the beta-class carbonic anhydrase family.</text>
</comment>
<evidence type="ECO:0000256" key="8">
    <source>
        <dbReference type="RuleBase" id="RU003956"/>
    </source>
</evidence>
<keyword evidence="5 8" id="KW-0456">Lyase</keyword>
<dbReference type="GO" id="GO:0015976">
    <property type="term" value="P:carbon utilization"/>
    <property type="evidence" value="ECO:0007669"/>
    <property type="project" value="InterPro"/>
</dbReference>
<dbReference type="OrthoDB" id="10248475at2759"/>
<keyword evidence="10" id="KW-1185">Reference proteome</keyword>
<keyword evidence="3 7" id="KW-0479">Metal-binding</keyword>
<name>A0A1Y2CBM5_9FUNG</name>
<dbReference type="SUPFAM" id="SSF53056">
    <property type="entry name" value="beta-carbonic anhydrase, cab"/>
    <property type="match status" value="1"/>
</dbReference>
<sequence length="110" mass="12441">MLSVLQYAVDILKVKHIVVCGHYNCGGCASAMSNRQYGLIDNWLRNIKDIYSANETQMNTLPNNAERLDVYHTTIVQNAWARGQSISLHGWVYRLSDGILELSVFTIKPN</sequence>
<comment type="function">
    <text evidence="8">Reversible hydration of carbon dioxide.</text>
</comment>
<protein>
    <recommendedName>
        <fullName evidence="2 8">Carbonic anhydrase</fullName>
        <ecNumber evidence="2 8">4.2.1.1</ecNumber>
    </recommendedName>
    <alternativeName>
        <fullName evidence="8">Carbonate dehydratase</fullName>
    </alternativeName>
</protein>
<dbReference type="InterPro" id="IPR001765">
    <property type="entry name" value="Carbonic_anhydrase"/>
</dbReference>
<dbReference type="GO" id="GO:0008270">
    <property type="term" value="F:zinc ion binding"/>
    <property type="evidence" value="ECO:0007669"/>
    <property type="project" value="UniProtKB-UniRule"/>
</dbReference>
<dbReference type="STRING" id="329046.A0A1Y2CBM5"/>
<dbReference type="InterPro" id="IPR015892">
    <property type="entry name" value="Carbonic_anhydrase_CS"/>
</dbReference>
<dbReference type="EC" id="4.2.1.1" evidence="2 8"/>
<dbReference type="Proteomes" id="UP000193642">
    <property type="component" value="Unassembled WGS sequence"/>
</dbReference>
<reference evidence="9 10" key="1">
    <citation type="submission" date="2016-07" db="EMBL/GenBank/DDBJ databases">
        <title>Pervasive Adenine N6-methylation of Active Genes in Fungi.</title>
        <authorList>
            <consortium name="DOE Joint Genome Institute"/>
            <person name="Mondo S.J."/>
            <person name="Dannebaum R.O."/>
            <person name="Kuo R.C."/>
            <person name="Labutti K."/>
            <person name="Haridas S."/>
            <person name="Kuo A."/>
            <person name="Salamov A."/>
            <person name="Ahrendt S.R."/>
            <person name="Lipzen A."/>
            <person name="Sullivan W."/>
            <person name="Andreopoulos W.B."/>
            <person name="Clum A."/>
            <person name="Lindquist E."/>
            <person name="Daum C."/>
            <person name="Ramamoorthy G.K."/>
            <person name="Gryganskyi A."/>
            <person name="Culley D."/>
            <person name="Magnuson J.K."/>
            <person name="James T.Y."/>
            <person name="O'Malley M.A."/>
            <person name="Stajich J.E."/>
            <person name="Spatafora J.W."/>
            <person name="Visel A."/>
            <person name="Grigoriev I.V."/>
        </authorList>
    </citation>
    <scope>NUCLEOTIDE SEQUENCE [LARGE SCALE GENOMIC DNA]</scope>
    <source>
        <strain evidence="9 10">JEL800</strain>
    </source>
</reference>
<evidence type="ECO:0000256" key="5">
    <source>
        <dbReference type="ARBA" id="ARBA00023239"/>
    </source>
</evidence>
<comment type="cofactor">
    <cofactor evidence="7">
        <name>Zn(2+)</name>
        <dbReference type="ChEBI" id="CHEBI:29105"/>
    </cofactor>
    <text evidence="7">Binds 1 zinc ion per subunit.</text>
</comment>
<dbReference type="GO" id="GO:0004089">
    <property type="term" value="F:carbonate dehydratase activity"/>
    <property type="evidence" value="ECO:0007669"/>
    <property type="project" value="UniProtKB-UniRule"/>
</dbReference>
<organism evidence="9 10">
    <name type="scientific">Rhizoclosmatium globosum</name>
    <dbReference type="NCBI Taxonomy" id="329046"/>
    <lineage>
        <taxon>Eukaryota</taxon>
        <taxon>Fungi</taxon>
        <taxon>Fungi incertae sedis</taxon>
        <taxon>Chytridiomycota</taxon>
        <taxon>Chytridiomycota incertae sedis</taxon>
        <taxon>Chytridiomycetes</taxon>
        <taxon>Chytridiales</taxon>
        <taxon>Chytriomycetaceae</taxon>
        <taxon>Rhizoclosmatium</taxon>
    </lineage>
</organism>
<dbReference type="Gene3D" id="3.40.1050.10">
    <property type="entry name" value="Carbonic anhydrase"/>
    <property type="match status" value="1"/>
</dbReference>
<feature type="binding site" evidence="7">
    <location>
        <position position="25"/>
    </location>
    <ligand>
        <name>Zn(2+)</name>
        <dbReference type="ChEBI" id="CHEBI:29105"/>
    </ligand>
</feature>
<dbReference type="AlphaFoldDB" id="A0A1Y2CBM5"/>
<gene>
    <name evidence="9" type="ORF">BCR33DRAFT_716871</name>
</gene>
<evidence type="ECO:0000256" key="4">
    <source>
        <dbReference type="ARBA" id="ARBA00022833"/>
    </source>
</evidence>
<proteinExistence type="inferred from homology"/>
<evidence type="ECO:0000313" key="9">
    <source>
        <dbReference type="EMBL" id="ORY44297.1"/>
    </source>
</evidence>
<comment type="catalytic activity">
    <reaction evidence="6 8">
        <text>hydrogencarbonate + H(+) = CO2 + H2O</text>
        <dbReference type="Rhea" id="RHEA:10748"/>
        <dbReference type="ChEBI" id="CHEBI:15377"/>
        <dbReference type="ChEBI" id="CHEBI:15378"/>
        <dbReference type="ChEBI" id="CHEBI:16526"/>
        <dbReference type="ChEBI" id="CHEBI:17544"/>
        <dbReference type="EC" id="4.2.1.1"/>
    </reaction>
</comment>
<evidence type="ECO:0000313" key="10">
    <source>
        <dbReference type="Proteomes" id="UP000193642"/>
    </source>
</evidence>
<dbReference type="SMART" id="SM00947">
    <property type="entry name" value="Pro_CA"/>
    <property type="match status" value="1"/>
</dbReference>
<evidence type="ECO:0000256" key="7">
    <source>
        <dbReference type="PIRSR" id="PIRSR601765-1"/>
    </source>
</evidence>
<dbReference type="Pfam" id="PF00484">
    <property type="entry name" value="Pro_CA"/>
    <property type="match status" value="1"/>
</dbReference>
<evidence type="ECO:0000256" key="3">
    <source>
        <dbReference type="ARBA" id="ARBA00022723"/>
    </source>
</evidence>
<evidence type="ECO:0000256" key="1">
    <source>
        <dbReference type="ARBA" id="ARBA00006217"/>
    </source>
</evidence>
<accession>A0A1Y2CBM5</accession>
<dbReference type="PANTHER" id="PTHR11002:SF76">
    <property type="entry name" value="CARBONIC ANHYDRASE"/>
    <property type="match status" value="1"/>
</dbReference>
<dbReference type="PROSITE" id="PS00705">
    <property type="entry name" value="PROK_CO2_ANHYDRASE_2"/>
    <property type="match status" value="1"/>
</dbReference>
<evidence type="ECO:0000256" key="6">
    <source>
        <dbReference type="ARBA" id="ARBA00048348"/>
    </source>
</evidence>
<keyword evidence="4 7" id="KW-0862">Zinc</keyword>
<dbReference type="InterPro" id="IPR036874">
    <property type="entry name" value="Carbonic_anhydrase_sf"/>
</dbReference>
<evidence type="ECO:0000256" key="2">
    <source>
        <dbReference type="ARBA" id="ARBA00012925"/>
    </source>
</evidence>
<dbReference type="EMBL" id="MCGO01000022">
    <property type="protein sequence ID" value="ORY44297.1"/>
    <property type="molecule type" value="Genomic_DNA"/>
</dbReference>
<feature type="binding site" evidence="7">
    <location>
        <position position="22"/>
    </location>
    <ligand>
        <name>Zn(2+)</name>
        <dbReference type="ChEBI" id="CHEBI:29105"/>
    </ligand>
</feature>
<comment type="caution">
    <text evidence="9">The sequence shown here is derived from an EMBL/GenBank/DDBJ whole genome shotgun (WGS) entry which is preliminary data.</text>
</comment>
<dbReference type="PANTHER" id="PTHR11002">
    <property type="entry name" value="CARBONIC ANHYDRASE"/>
    <property type="match status" value="1"/>
</dbReference>